<gene>
    <name evidence="2" type="ORF">MCCS_03080</name>
</gene>
<feature type="domain" description="Calcineurin-like phosphoesterase" evidence="1">
    <location>
        <begin position="16"/>
        <end position="193"/>
    </location>
</feature>
<dbReference type="Gene3D" id="3.60.21.10">
    <property type="match status" value="1"/>
</dbReference>
<dbReference type="GO" id="GO:0008803">
    <property type="term" value="F:bis(5'-nucleosyl)-tetraphosphatase (symmetrical) activity"/>
    <property type="evidence" value="ECO:0007669"/>
    <property type="project" value="TreeGrafter"/>
</dbReference>
<dbReference type="PANTHER" id="PTHR42850:SF4">
    <property type="entry name" value="ZINC-DEPENDENT ENDOPOLYPHOSPHATASE"/>
    <property type="match status" value="1"/>
</dbReference>
<keyword evidence="3" id="KW-1185">Reference proteome</keyword>
<accession>A0A1W7A9B0</accession>
<dbReference type="Pfam" id="PF00149">
    <property type="entry name" value="Metallophos"/>
    <property type="match status" value="1"/>
</dbReference>
<dbReference type="GeneID" id="35294458"/>
<dbReference type="GO" id="GO:0110154">
    <property type="term" value="P:RNA decapping"/>
    <property type="evidence" value="ECO:0007669"/>
    <property type="project" value="TreeGrafter"/>
</dbReference>
<dbReference type="OrthoDB" id="384253at2"/>
<protein>
    <submittedName>
        <fullName evidence="2">Diadenosine tetraphosphatase</fullName>
    </submittedName>
</protein>
<dbReference type="InterPro" id="IPR029052">
    <property type="entry name" value="Metallo-depent_PP-like"/>
</dbReference>
<dbReference type="GO" id="GO:0005737">
    <property type="term" value="C:cytoplasm"/>
    <property type="evidence" value="ECO:0007669"/>
    <property type="project" value="TreeGrafter"/>
</dbReference>
<dbReference type="AlphaFoldDB" id="A0A1W7A9B0"/>
<dbReference type="InterPro" id="IPR004843">
    <property type="entry name" value="Calcineurin-like_PHP"/>
</dbReference>
<organism evidence="2 3">
    <name type="scientific">Macrococcoides canis</name>
    <dbReference type="NCBI Taxonomy" id="1855823"/>
    <lineage>
        <taxon>Bacteria</taxon>
        <taxon>Bacillati</taxon>
        <taxon>Bacillota</taxon>
        <taxon>Bacilli</taxon>
        <taxon>Bacillales</taxon>
        <taxon>Staphylococcaceae</taxon>
        <taxon>Macrococcoides</taxon>
    </lineage>
</organism>
<dbReference type="PANTHER" id="PTHR42850">
    <property type="entry name" value="METALLOPHOSPHOESTERASE"/>
    <property type="match status" value="1"/>
</dbReference>
<dbReference type="EMBL" id="CP021059">
    <property type="protein sequence ID" value="ARQ05976.1"/>
    <property type="molecule type" value="Genomic_DNA"/>
</dbReference>
<dbReference type="InterPro" id="IPR050126">
    <property type="entry name" value="Ap4A_hydrolase"/>
</dbReference>
<reference evidence="2 3" key="1">
    <citation type="journal article" date="2017" name="Int. J. Syst. Evol. Microbiol.">
        <title>Macrococcus canis sp. nov., a skin bacterium associated with infections in dogs.</title>
        <authorList>
            <person name="Gobeli Brawand S."/>
            <person name="Cotting K."/>
            <person name="Gomez-Sanz E."/>
            <person name="Collaud A."/>
            <person name="Thomann A."/>
            <person name="Brodard I."/>
            <person name="Rodriguez-Campos S."/>
            <person name="Strauss C."/>
            <person name="Perreten V."/>
        </authorList>
    </citation>
    <scope>NUCLEOTIDE SEQUENCE [LARGE SCALE GENOMIC DNA]</scope>
    <source>
        <strain evidence="2 3">KM45013</strain>
    </source>
</reference>
<evidence type="ECO:0000313" key="2">
    <source>
        <dbReference type="EMBL" id="ARQ05976.1"/>
    </source>
</evidence>
<dbReference type="Proteomes" id="UP000194154">
    <property type="component" value="Chromosome"/>
</dbReference>
<evidence type="ECO:0000313" key="3">
    <source>
        <dbReference type="Proteomes" id="UP000194154"/>
    </source>
</evidence>
<name>A0A1W7A9B0_9STAP</name>
<dbReference type="GO" id="GO:0016791">
    <property type="term" value="F:phosphatase activity"/>
    <property type="evidence" value="ECO:0007669"/>
    <property type="project" value="TreeGrafter"/>
</dbReference>
<dbReference type="RefSeq" id="WP_086041684.1">
    <property type="nucleotide sequence ID" value="NZ_CBCRZA010000003.1"/>
</dbReference>
<sequence>MKIKDNYLKLNIRNKRTIVTSDVHGRPDLLDKLLKKVNFSPEDILIINGDIIDKGPDSIQMISYAERLKAQGNVYMTLGNCDKIFDELEEAFLYDYMEYRYTIVHEMLKQLGKTRDDYSSQLELAEELRTKFEHLHNVVKDLPLMIETEDYIFVHAGVDEDYMETSEHDALNMPFFYNQPHQLEKTVVVGHFPACNFVEQGMYHHNIKIHPNYNTIAIDGGNEVKTSGQLNGLIIESDGTLHTTFVDEYEQCMVIQSFDPGIQIPHSFTYPDYSITAFEGDEYFTYCEQDKHDGCMVKTEFIDFEAQRLKDDYTDYFHTVEAGEFVSVIHRYTGYILIKKNGIVGFVPEEVLE</sequence>
<evidence type="ECO:0000259" key="1">
    <source>
        <dbReference type="Pfam" id="PF00149"/>
    </source>
</evidence>
<dbReference type="KEGG" id="mcak:MCCS_03080"/>
<proteinExistence type="predicted"/>
<dbReference type="STRING" id="1855823.MCCS_03080"/>
<dbReference type="SUPFAM" id="SSF56300">
    <property type="entry name" value="Metallo-dependent phosphatases"/>
    <property type="match status" value="1"/>
</dbReference>